<reference evidence="1 2" key="1">
    <citation type="submission" date="2021-06" db="EMBL/GenBank/DDBJ databases">
        <title>Caerostris darwini draft genome.</title>
        <authorList>
            <person name="Kono N."/>
            <person name="Arakawa K."/>
        </authorList>
    </citation>
    <scope>NUCLEOTIDE SEQUENCE [LARGE SCALE GENOMIC DNA]</scope>
</reference>
<organism evidence="1 2">
    <name type="scientific">Caerostris darwini</name>
    <dbReference type="NCBI Taxonomy" id="1538125"/>
    <lineage>
        <taxon>Eukaryota</taxon>
        <taxon>Metazoa</taxon>
        <taxon>Ecdysozoa</taxon>
        <taxon>Arthropoda</taxon>
        <taxon>Chelicerata</taxon>
        <taxon>Arachnida</taxon>
        <taxon>Araneae</taxon>
        <taxon>Araneomorphae</taxon>
        <taxon>Entelegynae</taxon>
        <taxon>Araneoidea</taxon>
        <taxon>Araneidae</taxon>
        <taxon>Caerostris</taxon>
    </lineage>
</organism>
<comment type="caution">
    <text evidence="1">The sequence shown here is derived from an EMBL/GenBank/DDBJ whole genome shotgun (WGS) entry which is preliminary data.</text>
</comment>
<dbReference type="EMBL" id="BPLQ01014137">
    <property type="protein sequence ID" value="GIY77521.1"/>
    <property type="molecule type" value="Genomic_DNA"/>
</dbReference>
<dbReference type="AlphaFoldDB" id="A0AAV4W6E5"/>
<evidence type="ECO:0000313" key="1">
    <source>
        <dbReference type="EMBL" id="GIY77521.1"/>
    </source>
</evidence>
<gene>
    <name evidence="1" type="ORF">CDAR_238471</name>
</gene>
<evidence type="ECO:0000313" key="2">
    <source>
        <dbReference type="Proteomes" id="UP001054837"/>
    </source>
</evidence>
<name>A0AAV4W6E5_9ARAC</name>
<keyword evidence="2" id="KW-1185">Reference proteome</keyword>
<accession>A0AAV4W6E5</accession>
<protein>
    <submittedName>
        <fullName evidence="1">Uncharacterized protein</fullName>
    </submittedName>
</protein>
<dbReference type="Proteomes" id="UP001054837">
    <property type="component" value="Unassembled WGS sequence"/>
</dbReference>
<sequence>MGGDEHFIAPLPSIGSIPPSNIVVQGIFINTCAPCEETQFSFVNENDIVSTLGREPVRETPLSLRRSGARCHLVSLAPCTIYEQRVLFSLGGALLSSFLH</sequence>
<proteinExistence type="predicted"/>